<organism evidence="5 6">
    <name type="scientific">Gryllus longicercus</name>
    <dbReference type="NCBI Taxonomy" id="2509291"/>
    <lineage>
        <taxon>Eukaryota</taxon>
        <taxon>Metazoa</taxon>
        <taxon>Ecdysozoa</taxon>
        <taxon>Arthropoda</taxon>
        <taxon>Hexapoda</taxon>
        <taxon>Insecta</taxon>
        <taxon>Pterygota</taxon>
        <taxon>Neoptera</taxon>
        <taxon>Polyneoptera</taxon>
        <taxon>Orthoptera</taxon>
        <taxon>Ensifera</taxon>
        <taxon>Gryllidea</taxon>
        <taxon>Grylloidea</taxon>
        <taxon>Gryllidae</taxon>
        <taxon>Gryllinae</taxon>
        <taxon>Gryllus</taxon>
    </lineage>
</organism>
<keyword evidence="2 3" id="KW-0040">ANK repeat</keyword>
<keyword evidence="1" id="KW-0677">Repeat</keyword>
<evidence type="ECO:0000256" key="4">
    <source>
        <dbReference type="SAM" id="SignalP"/>
    </source>
</evidence>
<keyword evidence="4" id="KW-0732">Signal</keyword>
<evidence type="ECO:0000256" key="2">
    <source>
        <dbReference type="ARBA" id="ARBA00023043"/>
    </source>
</evidence>
<evidence type="ECO:0000256" key="3">
    <source>
        <dbReference type="PROSITE-ProRule" id="PRU00023"/>
    </source>
</evidence>
<name>A0AAN9Z574_9ORTH</name>
<evidence type="ECO:0000256" key="1">
    <source>
        <dbReference type="ARBA" id="ARBA00022737"/>
    </source>
</evidence>
<evidence type="ECO:0008006" key="7">
    <source>
        <dbReference type="Google" id="ProtNLM"/>
    </source>
</evidence>
<protein>
    <recommendedName>
        <fullName evidence="7">Ankyrin repeat protein</fullName>
    </recommendedName>
</protein>
<keyword evidence="6" id="KW-1185">Reference proteome</keyword>
<feature type="repeat" description="ANK" evidence="3">
    <location>
        <begin position="129"/>
        <end position="161"/>
    </location>
</feature>
<gene>
    <name evidence="5" type="ORF">R5R35_006494</name>
</gene>
<dbReference type="InterPro" id="IPR036770">
    <property type="entry name" value="Ankyrin_rpt-contain_sf"/>
</dbReference>
<proteinExistence type="predicted"/>
<dbReference type="PROSITE" id="PS50297">
    <property type="entry name" value="ANK_REP_REGION"/>
    <property type="match status" value="2"/>
</dbReference>
<feature type="signal peptide" evidence="4">
    <location>
        <begin position="1"/>
        <end position="19"/>
    </location>
</feature>
<accession>A0AAN9Z574</accession>
<evidence type="ECO:0000313" key="5">
    <source>
        <dbReference type="EMBL" id="KAK7863414.1"/>
    </source>
</evidence>
<feature type="repeat" description="ANK" evidence="3">
    <location>
        <begin position="250"/>
        <end position="282"/>
    </location>
</feature>
<dbReference type="PANTHER" id="PTHR24198:SF165">
    <property type="entry name" value="ANKYRIN REPEAT-CONTAINING PROTEIN-RELATED"/>
    <property type="match status" value="1"/>
</dbReference>
<dbReference type="SMART" id="SM00248">
    <property type="entry name" value="ANK"/>
    <property type="match status" value="3"/>
</dbReference>
<feature type="repeat" description="ANK" evidence="3">
    <location>
        <begin position="94"/>
        <end position="128"/>
    </location>
</feature>
<dbReference type="SUPFAM" id="SSF48403">
    <property type="entry name" value="Ankyrin repeat"/>
    <property type="match status" value="1"/>
</dbReference>
<dbReference type="Pfam" id="PF12796">
    <property type="entry name" value="Ank_2"/>
    <property type="match status" value="1"/>
</dbReference>
<dbReference type="Pfam" id="PF00023">
    <property type="entry name" value="Ank"/>
    <property type="match status" value="1"/>
</dbReference>
<dbReference type="AlphaFoldDB" id="A0AAN9Z574"/>
<dbReference type="Proteomes" id="UP001378592">
    <property type="component" value="Unassembled WGS sequence"/>
</dbReference>
<dbReference type="PANTHER" id="PTHR24198">
    <property type="entry name" value="ANKYRIN REPEAT AND PROTEIN KINASE DOMAIN-CONTAINING PROTEIN"/>
    <property type="match status" value="1"/>
</dbReference>
<dbReference type="EMBL" id="JAZDUA010000231">
    <property type="protein sequence ID" value="KAK7863414.1"/>
    <property type="molecule type" value="Genomic_DNA"/>
</dbReference>
<dbReference type="PROSITE" id="PS50088">
    <property type="entry name" value="ANK_REPEAT"/>
    <property type="match status" value="3"/>
</dbReference>
<feature type="chain" id="PRO_5042928246" description="Ankyrin repeat protein" evidence="4">
    <location>
        <begin position="20"/>
        <end position="321"/>
    </location>
</feature>
<sequence length="321" mass="35607">MYSVAIPFLCVVLHNLVGAQPVSLYVPDASETEALLKEAIDSKDAALFFFIHKHCPDALKNVDLDAALFKVHPQPMFVRGLLALGANVSTRNSEGETLLHLVARGSPFSVLLITELLLAGAEVDALTYKGDTPLMSAIVSDQASITYELLKAGADRKKTTAFANSLVLWTIKNRKRIAPILFGLKALSSDNYCESSLKLEIDFQSSFLDYISNSTDSLLRTNIHKSCFSLQFRSWTIDDVEAMLNQRDLLNRTPLHTAVLRNDMKCVENLLDAGADAEVVDWLNRTPRQIAKFCGYVNIENIFKSYVNQSKVLQQPLPTPT</sequence>
<dbReference type="Gene3D" id="1.25.40.20">
    <property type="entry name" value="Ankyrin repeat-containing domain"/>
    <property type="match status" value="2"/>
</dbReference>
<comment type="caution">
    <text evidence="5">The sequence shown here is derived from an EMBL/GenBank/DDBJ whole genome shotgun (WGS) entry which is preliminary data.</text>
</comment>
<dbReference type="InterPro" id="IPR002110">
    <property type="entry name" value="Ankyrin_rpt"/>
</dbReference>
<evidence type="ECO:0000313" key="6">
    <source>
        <dbReference type="Proteomes" id="UP001378592"/>
    </source>
</evidence>
<reference evidence="5 6" key="1">
    <citation type="submission" date="2024-03" db="EMBL/GenBank/DDBJ databases">
        <title>The genome assembly and annotation of the cricket Gryllus longicercus Weissman &amp; Gray.</title>
        <authorList>
            <person name="Szrajer S."/>
            <person name="Gray D."/>
            <person name="Ylla G."/>
        </authorList>
    </citation>
    <scope>NUCLEOTIDE SEQUENCE [LARGE SCALE GENOMIC DNA]</scope>
    <source>
        <strain evidence="5">DAG 2021-001</strain>
        <tissue evidence="5">Whole body minus gut</tissue>
    </source>
</reference>